<evidence type="ECO:0000313" key="3">
    <source>
        <dbReference type="WBParaSite" id="SBAD_0001271901-mRNA-1"/>
    </source>
</evidence>
<accession>A0A183J8W5</accession>
<reference evidence="3" key="1">
    <citation type="submission" date="2016-06" db="UniProtKB">
        <authorList>
            <consortium name="WormBaseParasite"/>
        </authorList>
    </citation>
    <scope>IDENTIFICATION</scope>
</reference>
<dbReference type="Proteomes" id="UP000270296">
    <property type="component" value="Unassembled WGS sequence"/>
</dbReference>
<evidence type="ECO:0000313" key="2">
    <source>
        <dbReference type="Proteomes" id="UP000270296"/>
    </source>
</evidence>
<organism evidence="3">
    <name type="scientific">Soboliphyme baturini</name>
    <dbReference type="NCBI Taxonomy" id="241478"/>
    <lineage>
        <taxon>Eukaryota</taxon>
        <taxon>Metazoa</taxon>
        <taxon>Ecdysozoa</taxon>
        <taxon>Nematoda</taxon>
        <taxon>Enoplea</taxon>
        <taxon>Dorylaimia</taxon>
        <taxon>Dioctophymatida</taxon>
        <taxon>Dioctophymatoidea</taxon>
        <taxon>Soboliphymatidae</taxon>
        <taxon>Soboliphyme</taxon>
    </lineage>
</organism>
<name>A0A183J8W5_9BILA</name>
<evidence type="ECO:0000313" key="1">
    <source>
        <dbReference type="EMBL" id="VDP47276.1"/>
    </source>
</evidence>
<dbReference type="WBParaSite" id="SBAD_0001271901-mRNA-1">
    <property type="protein sequence ID" value="SBAD_0001271901-mRNA-1"/>
    <property type="gene ID" value="SBAD_0001271901"/>
</dbReference>
<sequence length="79" mass="8539">MTACQKGRHVGKSFSERLNRALSKRLLGPLLSQQQSTTERDAALALVKQANGKQTERHKAASVTLQTSCTAQPSVALPH</sequence>
<dbReference type="AlphaFoldDB" id="A0A183J8W5"/>
<keyword evidence="2" id="KW-1185">Reference proteome</keyword>
<reference evidence="1 2" key="2">
    <citation type="submission" date="2018-11" db="EMBL/GenBank/DDBJ databases">
        <authorList>
            <consortium name="Pathogen Informatics"/>
        </authorList>
    </citation>
    <scope>NUCLEOTIDE SEQUENCE [LARGE SCALE GENOMIC DNA]</scope>
</reference>
<gene>
    <name evidence="1" type="ORF">SBAD_LOCUS12313</name>
</gene>
<protein>
    <submittedName>
        <fullName evidence="3">Transposase</fullName>
    </submittedName>
</protein>
<dbReference type="EMBL" id="UZAM01017446">
    <property type="protein sequence ID" value="VDP47276.1"/>
    <property type="molecule type" value="Genomic_DNA"/>
</dbReference>
<proteinExistence type="predicted"/>